<evidence type="ECO:0000313" key="2">
    <source>
        <dbReference type="Proteomes" id="UP001056778"/>
    </source>
</evidence>
<organism evidence="1 2">
    <name type="scientific">Holotrichia oblita</name>
    <name type="common">Chafer beetle</name>
    <dbReference type="NCBI Taxonomy" id="644536"/>
    <lineage>
        <taxon>Eukaryota</taxon>
        <taxon>Metazoa</taxon>
        <taxon>Ecdysozoa</taxon>
        <taxon>Arthropoda</taxon>
        <taxon>Hexapoda</taxon>
        <taxon>Insecta</taxon>
        <taxon>Pterygota</taxon>
        <taxon>Neoptera</taxon>
        <taxon>Endopterygota</taxon>
        <taxon>Coleoptera</taxon>
        <taxon>Polyphaga</taxon>
        <taxon>Scarabaeiformia</taxon>
        <taxon>Scarabaeidae</taxon>
        <taxon>Melolonthinae</taxon>
        <taxon>Holotrichia</taxon>
    </lineage>
</organism>
<name>A0ACB9TI70_HOLOL</name>
<dbReference type="EMBL" id="CM043017">
    <property type="protein sequence ID" value="KAI4466375.1"/>
    <property type="molecule type" value="Genomic_DNA"/>
</dbReference>
<dbReference type="Proteomes" id="UP001056778">
    <property type="component" value="Chromosome 3"/>
</dbReference>
<evidence type="ECO:0000313" key="1">
    <source>
        <dbReference type="EMBL" id="KAI4466375.1"/>
    </source>
</evidence>
<protein>
    <submittedName>
        <fullName evidence="1">D-2-hydroxyglutarate dehydrogenase mitochondrial</fullName>
    </submittedName>
</protein>
<reference evidence="1" key="1">
    <citation type="submission" date="2022-04" db="EMBL/GenBank/DDBJ databases">
        <title>Chromosome-scale genome assembly of Holotrichia oblita Faldermann.</title>
        <authorList>
            <person name="Rongchong L."/>
        </authorList>
    </citation>
    <scope>NUCLEOTIDE SEQUENCE</scope>
    <source>
        <strain evidence="1">81SQS9</strain>
    </source>
</reference>
<accession>A0ACB9TI70</accession>
<keyword evidence="2" id="KW-1185">Reference proteome</keyword>
<proteinExistence type="predicted"/>
<sequence length="367" mass="40810">MIMDLSDLERYNIDWMNHLRGNSSLVLKPKTTTEVSKILTYCNENRLAVCPQGGNTSIVGGSVPVLDEIVVSTELMNQIVSLDDVSGVLVCEAGCILEDLDNKLSKLDLMMPLDLGAKGSCHIGGNVSTNAGGLRLLRYGNLHGNILGLEVVKANGEILDLLSMLKKDNTETFKAGKGCLSEILSAIEVIDNESMDVVREHLNLRSPIGEYPYYLLIETSGSRDEHDQEKLNSFVEMALAKRFILNGTVVTEPSKFKNYYKLVHEMRQYMGSQARRVFGFGHLGDGNLHLQISIKEFNPDILDYIEPHIFNRVKEMKGSISSEHGIGFLKAKYLSMIKDPNAVRLMQSLKASLDPNGILNPYKIFRS</sequence>
<comment type="caution">
    <text evidence="1">The sequence shown here is derived from an EMBL/GenBank/DDBJ whole genome shotgun (WGS) entry which is preliminary data.</text>
</comment>
<gene>
    <name evidence="1" type="ORF">MML48_3g00005853</name>
</gene>